<keyword evidence="1" id="KW-0175">Coiled coil</keyword>
<sequence length="184" mass="21328">MEEAGKLSLKRVELSLTKFNEVAIPHHLDLLRQHKTNIIKMEYALLYLHGHFKNINYQFVRSPLGSLAIAEHGRTHKRDLARNLNKMRVHHQVPNYGESGDTRRLRAEQTHARRVAGQLRALLAEMDALRAQVREEDRARFDAMTQRTRDLTLRAIVDYLGESLLYLPCLATDGDAHDHFSRCR</sequence>
<organism evidence="3 4">
    <name type="scientific">Papilio xuthus</name>
    <name type="common">Asian swallowtail butterfly</name>
    <dbReference type="NCBI Taxonomy" id="66420"/>
    <lineage>
        <taxon>Eukaryota</taxon>
        <taxon>Metazoa</taxon>
        <taxon>Ecdysozoa</taxon>
        <taxon>Arthropoda</taxon>
        <taxon>Hexapoda</taxon>
        <taxon>Insecta</taxon>
        <taxon>Pterygota</taxon>
        <taxon>Neoptera</taxon>
        <taxon>Endopterygota</taxon>
        <taxon>Lepidoptera</taxon>
        <taxon>Glossata</taxon>
        <taxon>Ditrysia</taxon>
        <taxon>Papilionoidea</taxon>
        <taxon>Papilionidae</taxon>
        <taxon>Papilioninae</taxon>
        <taxon>Papilio</taxon>
    </lineage>
</organism>
<keyword evidence="4" id="KW-1185">Reference proteome</keyword>
<name>A0A0N1IC52_PAPXU</name>
<protein>
    <recommendedName>
        <fullName evidence="2">STX17-like N-terminal domain-containing protein</fullName>
    </recommendedName>
</protein>
<feature type="domain" description="STX17-like N-terminal" evidence="2">
    <location>
        <begin position="83"/>
        <end position="160"/>
    </location>
</feature>
<dbReference type="InterPro" id="IPR059001">
    <property type="entry name" value="STX17_N"/>
</dbReference>
<evidence type="ECO:0000313" key="3">
    <source>
        <dbReference type="EMBL" id="KPJ04527.1"/>
    </source>
</evidence>
<dbReference type="EMBL" id="KQ458978">
    <property type="protein sequence ID" value="KPJ04527.1"/>
    <property type="molecule type" value="Genomic_DNA"/>
</dbReference>
<dbReference type="AlphaFoldDB" id="A0A0N1IC52"/>
<evidence type="ECO:0000256" key="1">
    <source>
        <dbReference type="SAM" id="Coils"/>
    </source>
</evidence>
<evidence type="ECO:0000259" key="2">
    <source>
        <dbReference type="Pfam" id="PF26585"/>
    </source>
</evidence>
<reference evidence="3 4" key="1">
    <citation type="journal article" date="2015" name="Nat. Commun.">
        <title>Outbred genome sequencing and CRISPR/Cas9 gene editing in butterflies.</title>
        <authorList>
            <person name="Li X."/>
            <person name="Fan D."/>
            <person name="Zhang W."/>
            <person name="Liu G."/>
            <person name="Zhang L."/>
            <person name="Zhao L."/>
            <person name="Fang X."/>
            <person name="Chen L."/>
            <person name="Dong Y."/>
            <person name="Chen Y."/>
            <person name="Ding Y."/>
            <person name="Zhao R."/>
            <person name="Feng M."/>
            <person name="Zhu Y."/>
            <person name="Feng Y."/>
            <person name="Jiang X."/>
            <person name="Zhu D."/>
            <person name="Xiang H."/>
            <person name="Feng X."/>
            <person name="Li S."/>
            <person name="Wang J."/>
            <person name="Zhang G."/>
            <person name="Kronforst M.R."/>
            <person name="Wang W."/>
        </authorList>
    </citation>
    <scope>NUCLEOTIDE SEQUENCE [LARGE SCALE GENOMIC DNA]</scope>
    <source>
        <strain evidence="3">Ya'a_city_454_Px</strain>
        <tissue evidence="3">Whole body</tissue>
    </source>
</reference>
<gene>
    <name evidence="3" type="ORF">RR46_01021</name>
</gene>
<dbReference type="STRING" id="66420.A0A0N1IC52"/>
<evidence type="ECO:0000313" key="4">
    <source>
        <dbReference type="Proteomes" id="UP000053268"/>
    </source>
</evidence>
<feature type="domain" description="STX17-like N-terminal" evidence="2">
    <location>
        <begin position="10"/>
        <end position="42"/>
    </location>
</feature>
<feature type="coiled-coil region" evidence="1">
    <location>
        <begin position="112"/>
        <end position="139"/>
    </location>
</feature>
<dbReference type="Pfam" id="PF26585">
    <property type="entry name" value="STX17_N"/>
    <property type="match status" value="2"/>
</dbReference>
<proteinExistence type="predicted"/>
<dbReference type="Proteomes" id="UP000053268">
    <property type="component" value="Unassembled WGS sequence"/>
</dbReference>
<accession>A0A0N1IC52</accession>